<protein>
    <recommendedName>
        <fullName evidence="17">Protein kinase domain-containing protein</fullName>
    </recommendedName>
</protein>
<evidence type="ECO:0000256" key="14">
    <source>
        <dbReference type="ARBA" id="ARBA00046288"/>
    </source>
</evidence>
<dbReference type="GO" id="GO:0004672">
    <property type="term" value="F:protein kinase activity"/>
    <property type="evidence" value="ECO:0007669"/>
    <property type="project" value="InterPro"/>
</dbReference>
<evidence type="ECO:0000256" key="5">
    <source>
        <dbReference type="ARBA" id="ARBA00022614"/>
    </source>
</evidence>
<evidence type="ECO:0000256" key="6">
    <source>
        <dbReference type="ARBA" id="ARBA00022692"/>
    </source>
</evidence>
<dbReference type="InterPro" id="IPR013210">
    <property type="entry name" value="LRR_N_plant-typ"/>
</dbReference>
<dbReference type="InterPro" id="IPR001245">
    <property type="entry name" value="Ser-Thr/Tyr_kinase_cat_dom"/>
</dbReference>
<dbReference type="SUPFAM" id="SSF56112">
    <property type="entry name" value="Protein kinase-like (PK-like)"/>
    <property type="match status" value="1"/>
</dbReference>
<evidence type="ECO:0000256" key="9">
    <source>
        <dbReference type="ARBA" id="ARBA00022821"/>
    </source>
</evidence>
<evidence type="ECO:0000256" key="1">
    <source>
        <dbReference type="ARBA" id="ARBA00004170"/>
    </source>
</evidence>
<dbReference type="GO" id="GO:0016020">
    <property type="term" value="C:membrane"/>
    <property type="evidence" value="ECO:0007669"/>
    <property type="project" value="UniProtKB-SubCell"/>
</dbReference>
<evidence type="ECO:0000256" key="13">
    <source>
        <dbReference type="ARBA" id="ARBA00038043"/>
    </source>
</evidence>
<proteinExistence type="inferred from homology"/>
<dbReference type="Gene3D" id="3.80.10.10">
    <property type="entry name" value="Ribonuclease Inhibitor"/>
    <property type="match status" value="1"/>
</dbReference>
<evidence type="ECO:0000256" key="15">
    <source>
        <dbReference type="SAM" id="Phobius"/>
    </source>
</evidence>
<evidence type="ECO:0000256" key="16">
    <source>
        <dbReference type="SAM" id="SignalP"/>
    </source>
</evidence>
<evidence type="ECO:0000313" key="19">
    <source>
        <dbReference type="Proteomes" id="UP001058974"/>
    </source>
</evidence>
<dbReference type="SUPFAM" id="SSF52058">
    <property type="entry name" value="L domain-like"/>
    <property type="match status" value="1"/>
</dbReference>
<evidence type="ECO:0000256" key="8">
    <source>
        <dbReference type="ARBA" id="ARBA00022737"/>
    </source>
</evidence>
<dbReference type="InterPro" id="IPR032675">
    <property type="entry name" value="LRR_dom_sf"/>
</dbReference>
<dbReference type="GO" id="GO:0005524">
    <property type="term" value="F:ATP binding"/>
    <property type="evidence" value="ECO:0007669"/>
    <property type="project" value="InterPro"/>
</dbReference>
<dbReference type="FunFam" id="3.30.200.20:FF:000489">
    <property type="entry name" value="Inactive receptor-like serine/threonine-protein kinase"/>
    <property type="match status" value="1"/>
</dbReference>
<evidence type="ECO:0000256" key="7">
    <source>
        <dbReference type="ARBA" id="ARBA00022729"/>
    </source>
</evidence>
<dbReference type="PANTHER" id="PTHR46084">
    <property type="entry name" value="PROTEIN MALE DISCOVERER 2"/>
    <property type="match status" value="1"/>
</dbReference>
<dbReference type="Gene3D" id="3.30.200.20">
    <property type="entry name" value="Phosphorylase Kinase, domain 1"/>
    <property type="match status" value="1"/>
</dbReference>
<comment type="caution">
    <text evidence="18">The sequence shown here is derived from an EMBL/GenBank/DDBJ whole genome shotgun (WGS) entry which is preliminary data.</text>
</comment>
<evidence type="ECO:0000256" key="3">
    <source>
        <dbReference type="ARBA" id="ARBA00022512"/>
    </source>
</evidence>
<keyword evidence="5" id="KW-0433">Leucine-rich repeat</keyword>
<keyword evidence="3" id="KW-0134">Cell wall</keyword>
<dbReference type="AlphaFoldDB" id="A0A9D5BPV0"/>
<evidence type="ECO:0000256" key="10">
    <source>
        <dbReference type="ARBA" id="ARBA00022989"/>
    </source>
</evidence>
<keyword evidence="7 16" id="KW-0732">Signal</keyword>
<dbReference type="Gene3D" id="1.10.510.10">
    <property type="entry name" value="Transferase(Phosphotransferase) domain 1"/>
    <property type="match status" value="1"/>
</dbReference>
<dbReference type="GO" id="GO:0012505">
    <property type="term" value="C:endomembrane system"/>
    <property type="evidence" value="ECO:0007669"/>
    <property type="project" value="UniProtKB-SubCell"/>
</dbReference>
<keyword evidence="12" id="KW-1015">Disulfide bond</keyword>
<feature type="chain" id="PRO_5038387479" description="Protein kinase domain-containing protein" evidence="16">
    <location>
        <begin position="30"/>
        <end position="690"/>
    </location>
</feature>
<keyword evidence="19" id="KW-1185">Reference proteome</keyword>
<comment type="subcellular location">
    <subcellularLocation>
        <location evidence="14">Endomembrane system</location>
        <topology evidence="14">Single-pass type I membrane protein</topology>
    </subcellularLocation>
    <subcellularLocation>
        <location evidence="1">Membrane</location>
        <topology evidence="1">Peripheral membrane protein</topology>
    </subcellularLocation>
    <subcellularLocation>
        <location evidence="2">Secreted</location>
        <location evidence="2">Cell wall</location>
    </subcellularLocation>
</comment>
<feature type="domain" description="Protein kinase" evidence="17">
    <location>
        <begin position="362"/>
        <end position="663"/>
    </location>
</feature>
<dbReference type="OrthoDB" id="291737at2759"/>
<evidence type="ECO:0000256" key="12">
    <source>
        <dbReference type="ARBA" id="ARBA00023157"/>
    </source>
</evidence>
<dbReference type="PANTHER" id="PTHR46084:SF15">
    <property type="entry name" value="LRR RECEPTOR-LIKE KINASE"/>
    <property type="match status" value="1"/>
</dbReference>
<dbReference type="Proteomes" id="UP001058974">
    <property type="component" value="Chromosome 1"/>
</dbReference>
<evidence type="ECO:0000256" key="2">
    <source>
        <dbReference type="ARBA" id="ARBA00004191"/>
    </source>
</evidence>
<dbReference type="Pfam" id="PF07714">
    <property type="entry name" value="PK_Tyr_Ser-Thr"/>
    <property type="match status" value="1"/>
</dbReference>
<dbReference type="EMBL" id="JAMSHJ010000001">
    <property type="protein sequence ID" value="KAI5447749.1"/>
    <property type="molecule type" value="Genomic_DNA"/>
</dbReference>
<keyword evidence="9" id="KW-0611">Plant defense</keyword>
<sequence>MGMRCNTFGFWFRICICFISVWGISECWSLNDEGLALLEFRGRITCDPRVSLENWNPNDYDPCNWFGVYCVDSKVQTLDLSGLSLEGTLAPELGKLSHLKSLVLCNNNFSGDIPKELGDLAELELLDLRENNLSGCVPAELSNMLSLKHLLLCDNNIEESDFQDQGNFRLFSKSLLDDCSSPLATLFACINRKFGHCVWHSNVKQWSKPDSLIIPIKVALLKCLDAFSLPLFKQGHEEKYFEPEIVMNVPNLISYGRRRLLERSSNLAAAPYKGEPAKDFSKTPISISSGSFPAVPQAKKNKNQSHTPLPAPYSLPNDVIHSSQQNIKRDENLWKYILIIIAIVVIVVLIVVLLCIWTKPAAKIIKPWNTGISGQLQKAFITGVPKLNKVELETACEDFSNIVISFETCTIYKGTLSSGVEIAVVSGLINSRKDWNKNMELNYRKKIATLSRINHKNFINLIGYCEEEEPFARMFVFEYAPNGSLFEYLHVKDVERLEWSERIRIIMGTAYCLTYMHGLNPPISHTKVASNLIMLSDDYAAKLAEITFRTILAQPSSSKGGSSRKSEMQREPFDTNVYDFGILLLEIISGKLPHSEEQGSLVNWASEYLNDRRSITYMIDPSLKSFKDNELDVICEVIQGCIQPEPKLRPTMKDITSRLREVVNVTPEQASPRLSPLWWAELEILSVEAT</sequence>
<keyword evidence="10 15" id="KW-1133">Transmembrane helix</keyword>
<dbReference type="Pfam" id="PF13855">
    <property type="entry name" value="LRR_8"/>
    <property type="match status" value="1"/>
</dbReference>
<evidence type="ECO:0000256" key="11">
    <source>
        <dbReference type="ARBA" id="ARBA00023136"/>
    </source>
</evidence>
<comment type="similarity">
    <text evidence="13">Belongs to the polygalacturonase-inhibiting protein family.</text>
</comment>
<dbReference type="PROSITE" id="PS50011">
    <property type="entry name" value="PROTEIN_KINASE_DOM"/>
    <property type="match status" value="1"/>
</dbReference>
<reference evidence="18 19" key="1">
    <citation type="journal article" date="2022" name="Nat. Genet.">
        <title>Improved pea reference genome and pan-genome highlight genomic features and evolutionary characteristics.</title>
        <authorList>
            <person name="Yang T."/>
            <person name="Liu R."/>
            <person name="Luo Y."/>
            <person name="Hu S."/>
            <person name="Wang D."/>
            <person name="Wang C."/>
            <person name="Pandey M.K."/>
            <person name="Ge S."/>
            <person name="Xu Q."/>
            <person name="Li N."/>
            <person name="Li G."/>
            <person name="Huang Y."/>
            <person name="Saxena R.K."/>
            <person name="Ji Y."/>
            <person name="Li M."/>
            <person name="Yan X."/>
            <person name="He Y."/>
            <person name="Liu Y."/>
            <person name="Wang X."/>
            <person name="Xiang C."/>
            <person name="Varshney R.K."/>
            <person name="Ding H."/>
            <person name="Gao S."/>
            <person name="Zong X."/>
        </authorList>
    </citation>
    <scope>NUCLEOTIDE SEQUENCE [LARGE SCALE GENOMIC DNA]</scope>
    <source>
        <strain evidence="18 19">cv. Zhongwan 6</strain>
    </source>
</reference>
<evidence type="ECO:0000256" key="4">
    <source>
        <dbReference type="ARBA" id="ARBA00022525"/>
    </source>
</evidence>
<gene>
    <name evidence="18" type="ORF">KIW84_015264</name>
</gene>
<organism evidence="18 19">
    <name type="scientific">Pisum sativum</name>
    <name type="common">Garden pea</name>
    <name type="synonym">Lathyrus oleraceus</name>
    <dbReference type="NCBI Taxonomy" id="3888"/>
    <lineage>
        <taxon>Eukaryota</taxon>
        <taxon>Viridiplantae</taxon>
        <taxon>Streptophyta</taxon>
        <taxon>Embryophyta</taxon>
        <taxon>Tracheophyta</taxon>
        <taxon>Spermatophyta</taxon>
        <taxon>Magnoliopsida</taxon>
        <taxon>eudicotyledons</taxon>
        <taxon>Gunneridae</taxon>
        <taxon>Pentapetalae</taxon>
        <taxon>rosids</taxon>
        <taxon>fabids</taxon>
        <taxon>Fabales</taxon>
        <taxon>Fabaceae</taxon>
        <taxon>Papilionoideae</taxon>
        <taxon>50 kb inversion clade</taxon>
        <taxon>NPAAA clade</taxon>
        <taxon>Hologalegina</taxon>
        <taxon>IRL clade</taxon>
        <taxon>Fabeae</taxon>
        <taxon>Lathyrus</taxon>
    </lineage>
</organism>
<keyword evidence="4" id="KW-0964">Secreted</keyword>
<evidence type="ECO:0000313" key="18">
    <source>
        <dbReference type="EMBL" id="KAI5447749.1"/>
    </source>
</evidence>
<dbReference type="Gramene" id="Psat01G0526400-T1">
    <property type="protein sequence ID" value="KAI5447749.1"/>
    <property type="gene ID" value="KIW84_015264"/>
</dbReference>
<dbReference type="Pfam" id="PF08263">
    <property type="entry name" value="LRRNT_2"/>
    <property type="match status" value="1"/>
</dbReference>
<dbReference type="InterPro" id="IPR011009">
    <property type="entry name" value="Kinase-like_dom_sf"/>
</dbReference>
<keyword evidence="6 15" id="KW-0812">Transmembrane</keyword>
<feature type="transmembrane region" description="Helical" evidence="15">
    <location>
        <begin position="333"/>
        <end position="357"/>
    </location>
</feature>
<dbReference type="InterPro" id="IPR001611">
    <property type="entry name" value="Leu-rich_rpt"/>
</dbReference>
<feature type="signal peptide" evidence="16">
    <location>
        <begin position="1"/>
        <end position="29"/>
    </location>
</feature>
<dbReference type="FunFam" id="3.80.10.10:FF:000400">
    <property type="entry name" value="Nuclear pore complex protein NUP107"/>
    <property type="match status" value="1"/>
</dbReference>
<keyword evidence="8" id="KW-0677">Repeat</keyword>
<dbReference type="Gramene" id="PSAT_LOCUS4143_t1">
    <property type="protein sequence ID" value="CAL5183596.1"/>
    <property type="gene ID" value="PSAT_LOCUS4143"/>
</dbReference>
<dbReference type="GO" id="GO:0006952">
    <property type="term" value="P:defense response"/>
    <property type="evidence" value="ECO:0007669"/>
    <property type="project" value="UniProtKB-KW"/>
</dbReference>
<accession>A0A9D5BPV0</accession>
<evidence type="ECO:0000259" key="17">
    <source>
        <dbReference type="PROSITE" id="PS50011"/>
    </source>
</evidence>
<dbReference type="InterPro" id="IPR000719">
    <property type="entry name" value="Prot_kinase_dom"/>
</dbReference>
<keyword evidence="11 15" id="KW-0472">Membrane</keyword>
<name>A0A9D5BPV0_PEA</name>